<dbReference type="Gene3D" id="1.10.287.70">
    <property type="match status" value="1"/>
</dbReference>
<protein>
    <submittedName>
        <fullName evidence="19">Potassium voltage-gated channel subfamily H member 4</fullName>
    </submittedName>
</protein>
<dbReference type="Pfam" id="PF13426">
    <property type="entry name" value="PAS_9"/>
    <property type="match status" value="1"/>
</dbReference>
<evidence type="ECO:0000256" key="11">
    <source>
        <dbReference type="ARBA" id="ARBA00023180"/>
    </source>
</evidence>
<feature type="transmembrane region" description="Helical" evidence="16">
    <location>
        <begin position="297"/>
        <end position="325"/>
    </location>
</feature>
<keyword evidence="11" id="KW-0325">Glycoprotein</keyword>
<keyword evidence="9" id="KW-0406">Ion transport</keyword>
<feature type="transmembrane region" description="Helical" evidence="16">
    <location>
        <begin position="257"/>
        <end position="277"/>
    </location>
</feature>
<reference evidence="19 20" key="1">
    <citation type="submission" date="2021-06" db="EMBL/GenBank/DDBJ databases">
        <authorList>
            <person name="Palmer J.M."/>
        </authorList>
    </citation>
    <scope>NUCLEOTIDE SEQUENCE [LARGE SCALE GENOMIC DNA]</scope>
    <source>
        <strain evidence="19 20">AS_MEX2019</strain>
        <tissue evidence="19">Muscle</tissue>
    </source>
</reference>
<dbReference type="SUPFAM" id="SSF81324">
    <property type="entry name" value="Voltage-gated potassium channels"/>
    <property type="match status" value="1"/>
</dbReference>
<evidence type="ECO:0000256" key="2">
    <source>
        <dbReference type="ARBA" id="ARBA00022448"/>
    </source>
</evidence>
<dbReference type="InterPro" id="IPR014710">
    <property type="entry name" value="RmlC-like_jellyroll"/>
</dbReference>
<dbReference type="Gene3D" id="2.60.120.10">
    <property type="entry name" value="Jelly Rolls"/>
    <property type="match status" value="1"/>
</dbReference>
<proteinExistence type="predicted"/>
<dbReference type="Gene3D" id="1.10.1200.260">
    <property type="match status" value="1"/>
</dbReference>
<dbReference type="Pfam" id="PF00520">
    <property type="entry name" value="Ion_trans"/>
    <property type="match status" value="1"/>
</dbReference>
<dbReference type="Pfam" id="PF00027">
    <property type="entry name" value="cNMP_binding"/>
    <property type="match status" value="1"/>
</dbReference>
<evidence type="ECO:0000256" key="5">
    <source>
        <dbReference type="ARBA" id="ARBA00022826"/>
    </source>
</evidence>
<dbReference type="SUPFAM" id="SSF51206">
    <property type="entry name" value="cAMP-binding domain-like"/>
    <property type="match status" value="1"/>
</dbReference>
<evidence type="ECO:0000256" key="13">
    <source>
        <dbReference type="ARBA" id="ARBA00034430"/>
    </source>
</evidence>
<keyword evidence="5" id="KW-0631">Potassium channel</keyword>
<evidence type="ECO:0000259" key="18">
    <source>
        <dbReference type="PROSITE" id="PS50113"/>
    </source>
</evidence>
<dbReference type="PRINTS" id="PR01463">
    <property type="entry name" value="EAGCHANLFMLY"/>
</dbReference>
<dbReference type="InterPro" id="IPR003950">
    <property type="entry name" value="K_chnl_volt-dep_ELK"/>
</dbReference>
<feature type="domain" description="Cyclic nucleotide-binding" evidence="17">
    <location>
        <begin position="545"/>
        <end position="662"/>
    </location>
</feature>
<gene>
    <name evidence="19" type="primary">KCNH4_1</name>
    <name evidence="19" type="ORF">AMECASPLE_010191</name>
</gene>
<feature type="transmembrane region" description="Helical" evidence="16">
    <location>
        <begin position="414"/>
        <end position="436"/>
    </location>
</feature>
<dbReference type="NCBIfam" id="TIGR00229">
    <property type="entry name" value="sensory_box"/>
    <property type="match status" value="1"/>
</dbReference>
<dbReference type="InterPro" id="IPR000700">
    <property type="entry name" value="PAS-assoc_C"/>
</dbReference>
<feature type="domain" description="PAC" evidence="18">
    <location>
        <begin position="93"/>
        <end position="145"/>
    </location>
</feature>
<dbReference type="PROSITE" id="PS50113">
    <property type="entry name" value="PAC"/>
    <property type="match status" value="1"/>
</dbReference>
<dbReference type="Gene3D" id="3.30.450.20">
    <property type="entry name" value="PAS domain"/>
    <property type="match status" value="1"/>
</dbReference>
<evidence type="ECO:0000256" key="4">
    <source>
        <dbReference type="ARBA" id="ARBA00022692"/>
    </source>
</evidence>
<comment type="catalytic activity">
    <reaction evidence="13">
        <text>K(+)(in) = K(+)(out)</text>
        <dbReference type="Rhea" id="RHEA:29463"/>
        <dbReference type="ChEBI" id="CHEBI:29103"/>
    </reaction>
</comment>
<accession>A0ABV0ZWN5</accession>
<evidence type="ECO:0000256" key="3">
    <source>
        <dbReference type="ARBA" id="ARBA00022538"/>
    </source>
</evidence>
<dbReference type="PANTHER" id="PTHR10217:SF630">
    <property type="entry name" value="POTASSIUM VOLTAGE-GATED CHANNEL SUBFAMILY H MEMBER 4"/>
    <property type="match status" value="1"/>
</dbReference>
<feature type="transmembrane region" description="Helical" evidence="16">
    <location>
        <begin position="346"/>
        <end position="372"/>
    </location>
</feature>
<dbReference type="InterPro" id="IPR035965">
    <property type="entry name" value="PAS-like_dom_sf"/>
</dbReference>
<dbReference type="InterPro" id="IPR050818">
    <property type="entry name" value="KCNH_animal-type"/>
</dbReference>
<organism evidence="19 20">
    <name type="scientific">Ameca splendens</name>
    <dbReference type="NCBI Taxonomy" id="208324"/>
    <lineage>
        <taxon>Eukaryota</taxon>
        <taxon>Metazoa</taxon>
        <taxon>Chordata</taxon>
        <taxon>Craniata</taxon>
        <taxon>Vertebrata</taxon>
        <taxon>Euteleostomi</taxon>
        <taxon>Actinopterygii</taxon>
        <taxon>Neopterygii</taxon>
        <taxon>Teleostei</taxon>
        <taxon>Neoteleostei</taxon>
        <taxon>Acanthomorphata</taxon>
        <taxon>Ovalentaria</taxon>
        <taxon>Atherinomorphae</taxon>
        <taxon>Cyprinodontiformes</taxon>
        <taxon>Goodeidae</taxon>
        <taxon>Ameca</taxon>
    </lineage>
</organism>
<evidence type="ECO:0000256" key="16">
    <source>
        <dbReference type="SAM" id="Phobius"/>
    </source>
</evidence>
<dbReference type="CDD" id="cd00130">
    <property type="entry name" value="PAS"/>
    <property type="match status" value="1"/>
</dbReference>
<keyword evidence="12" id="KW-0407">Ion channel</keyword>
<evidence type="ECO:0000256" key="1">
    <source>
        <dbReference type="ARBA" id="ARBA00004141"/>
    </source>
</evidence>
<name>A0ABV0ZWN5_9TELE</name>
<keyword evidence="4 16" id="KW-0812">Transmembrane</keyword>
<comment type="caution">
    <text evidence="19">The sequence shown here is derived from an EMBL/GenBank/DDBJ whole genome shotgun (WGS) entry which is preliminary data.</text>
</comment>
<feature type="region of interest" description="Disordered" evidence="15">
    <location>
        <begin position="1090"/>
        <end position="1110"/>
    </location>
</feature>
<dbReference type="CDD" id="cd00038">
    <property type="entry name" value="CAP_ED"/>
    <property type="match status" value="1"/>
</dbReference>
<evidence type="ECO:0000256" key="6">
    <source>
        <dbReference type="ARBA" id="ARBA00022882"/>
    </source>
</evidence>
<dbReference type="InterPro" id="IPR000014">
    <property type="entry name" value="PAS"/>
</dbReference>
<evidence type="ECO:0000256" key="7">
    <source>
        <dbReference type="ARBA" id="ARBA00022958"/>
    </source>
</evidence>
<feature type="compositionally biased region" description="Polar residues" evidence="15">
    <location>
        <begin position="1090"/>
        <end position="1101"/>
    </location>
</feature>
<keyword evidence="8 16" id="KW-1133">Transmembrane helix</keyword>
<dbReference type="InterPro" id="IPR001610">
    <property type="entry name" value="PAC"/>
</dbReference>
<comment type="subcellular location">
    <subcellularLocation>
        <location evidence="1">Membrane</location>
        <topology evidence="1">Multi-pass membrane protein</topology>
    </subcellularLocation>
</comment>
<evidence type="ECO:0000256" key="9">
    <source>
        <dbReference type="ARBA" id="ARBA00023065"/>
    </source>
</evidence>
<evidence type="ECO:0000259" key="17">
    <source>
        <dbReference type="PROSITE" id="PS50042"/>
    </source>
</evidence>
<keyword evidence="20" id="KW-1185">Reference proteome</keyword>
<dbReference type="InterPro" id="IPR018490">
    <property type="entry name" value="cNMP-bd_dom_sf"/>
</dbReference>
<feature type="transmembrane region" description="Helical" evidence="16">
    <location>
        <begin position="443"/>
        <end position="467"/>
    </location>
</feature>
<evidence type="ECO:0000256" key="12">
    <source>
        <dbReference type="ARBA" id="ARBA00023303"/>
    </source>
</evidence>
<sequence length="1150" mass="129525">MPVMKGLLAPQNTFLDSVANHFDGTHSNFLLGNAQGRQDYRIVYCSDGFCELTGFVRTEVMQKTCTCSFLHGAQTSGSVMEQVQKVLEVQQEYQGEVCFYKKNGNQFWCLLDIVPIKNEKGEVVLFLLSFKDVSESYGKSHHHIHEDEATEENRKSSRSYFIVLHRLNNLFTKRGKTKLTNSMFQKPSLPEYKVASVKQSRFILLHYSTFKAMWDWLILLATFYVAVTVPFNVCFVSDSEGSDHLSLVTRSTTWSDIAVEMLFIADIILNFRTTYVSQSGQVVYDAQSIYLHYFTTWFFVDLIAALPFDLLYAFNISVTSLVHLLKTVRLLRLLRLLQKLDCYSQYSAVVLTLLMSVFALLAHWMACIWYVIGRKEIESSDPVTWDIGWLQELGKRLETPYINTTMGGPSIPSAYIASLYFTLSSLTSVGFGNVCANTDAEKIFSICIMLIGALMHAVVFGNVTAIIQCMYSRRSLYHTHMKDLKDFICVHRLPQQLKQRMLEYFQATWSVNNGINTNELLHDFPDELRADIAMHLNKDILQLPVFERASRGCLRSLSLHIKTCFCAPGEYLIRHGDALHINYFVCSGSLEVLKDGIVQAILGKGDLIGADLPEHDQVIKTNADVKALTYCDLQYISVKGLREVLRLYPEYSTRFSSDIHHNLTYNLREGSEPHTLRRFPWTPRQSVGHFSLDHKLPHVIETNDKQQSDGMKHLWQSRVPLLQGSGSPVQRSHLSTLGQELQHIKTLHTCWSPAPQRQGCCPSPQSFVNEELSPSYKNESDLSNQPSKLLLPSVPCVSPLNLSPRIVDGIEDNSHTFQFNIEQDKTRTNVSDELQVNVNLLSETEEVKRNMIKLNKEVNNLNEEVFNLMKELHDIMHFLQSNIPMSRHVSPPGVTSCSHWHPNVSLDSSSELHLHHETISYPARNAWDCGGMLSHRRNSTLLHSSSSVSTCLHLCCSDKEGTSAERLQSQYSPFQTPRATPSSPCIIHPHNNIGSPLLGNSSTFSSFPVICQCPPATYKISGPAKDNTNPVSNHPYPVLNLLTNSQSLTNPQTPVHSANSHIGQPQYHTAFSSLIPSGACTLVSTEHNMSQLSSTRQNDPVGSSPVHHSQDHACSLMGQVSNRECGGSLYHKRTDNCGASESVLEDLQHE</sequence>
<dbReference type="InterPro" id="IPR000595">
    <property type="entry name" value="cNMP-bd_dom"/>
</dbReference>
<keyword evidence="14" id="KW-0175">Coiled coil</keyword>
<feature type="coiled-coil region" evidence="14">
    <location>
        <begin position="837"/>
        <end position="871"/>
    </location>
</feature>
<keyword evidence="2" id="KW-0813">Transport</keyword>
<evidence type="ECO:0000256" key="10">
    <source>
        <dbReference type="ARBA" id="ARBA00023136"/>
    </source>
</evidence>
<evidence type="ECO:0000313" key="20">
    <source>
        <dbReference type="Proteomes" id="UP001469553"/>
    </source>
</evidence>
<dbReference type="SUPFAM" id="SSF55785">
    <property type="entry name" value="PYP-like sensor domain (PAS domain)"/>
    <property type="match status" value="1"/>
</dbReference>
<keyword evidence="6" id="KW-0851">Voltage-gated channel</keyword>
<evidence type="ECO:0000256" key="8">
    <source>
        <dbReference type="ARBA" id="ARBA00022989"/>
    </source>
</evidence>
<feature type="transmembrane region" description="Helical" evidence="16">
    <location>
        <begin position="213"/>
        <end position="236"/>
    </location>
</feature>
<dbReference type="PANTHER" id="PTHR10217">
    <property type="entry name" value="VOLTAGE AND LIGAND GATED POTASSIUM CHANNEL"/>
    <property type="match status" value="1"/>
</dbReference>
<keyword evidence="10 16" id="KW-0472">Membrane</keyword>
<dbReference type="Proteomes" id="UP001469553">
    <property type="component" value="Unassembled WGS sequence"/>
</dbReference>
<evidence type="ECO:0000256" key="15">
    <source>
        <dbReference type="SAM" id="MobiDB-lite"/>
    </source>
</evidence>
<evidence type="ECO:0000256" key="14">
    <source>
        <dbReference type="SAM" id="Coils"/>
    </source>
</evidence>
<dbReference type="SMART" id="SM00086">
    <property type="entry name" value="PAC"/>
    <property type="match status" value="1"/>
</dbReference>
<dbReference type="InterPro" id="IPR005821">
    <property type="entry name" value="Ion_trans_dom"/>
</dbReference>
<keyword evidence="3" id="KW-0633">Potassium transport</keyword>
<dbReference type="EMBL" id="JAHRIP010075821">
    <property type="protein sequence ID" value="MEQ2310555.1"/>
    <property type="molecule type" value="Genomic_DNA"/>
</dbReference>
<dbReference type="PRINTS" id="PR01465">
    <property type="entry name" value="ELKCHANNEL"/>
</dbReference>
<keyword evidence="7" id="KW-0630">Potassium</keyword>
<dbReference type="PROSITE" id="PS50042">
    <property type="entry name" value="CNMP_BINDING_3"/>
    <property type="match status" value="1"/>
</dbReference>
<evidence type="ECO:0000313" key="19">
    <source>
        <dbReference type="EMBL" id="MEQ2310555.1"/>
    </source>
</evidence>
<dbReference type="SMART" id="SM00100">
    <property type="entry name" value="cNMP"/>
    <property type="match status" value="1"/>
</dbReference>
<dbReference type="InterPro" id="IPR003938">
    <property type="entry name" value="K_chnl_volt-dep_EAG/ELK/ERG"/>
</dbReference>